<evidence type="ECO:0000256" key="2">
    <source>
        <dbReference type="ARBA" id="ARBA00022679"/>
    </source>
</evidence>
<organism evidence="11 12">
    <name type="scientific">Hydrogenoanaerobacterium saccharovorans</name>
    <dbReference type="NCBI Taxonomy" id="474960"/>
    <lineage>
        <taxon>Bacteria</taxon>
        <taxon>Bacillati</taxon>
        <taxon>Bacillota</taxon>
        <taxon>Clostridia</taxon>
        <taxon>Eubacteriales</taxon>
        <taxon>Oscillospiraceae</taxon>
        <taxon>Hydrogenoanaerobacterium</taxon>
    </lineage>
</organism>
<feature type="domain" description="Cytidyltransferase-like" evidence="10">
    <location>
        <begin position="7"/>
        <end position="135"/>
    </location>
</feature>
<evidence type="ECO:0000313" key="11">
    <source>
        <dbReference type="EMBL" id="MBM6923633.1"/>
    </source>
</evidence>
<protein>
    <recommendedName>
        <fullName evidence="9">Phosphopantetheine adenylyltransferase</fullName>
        <ecNumber evidence="9">2.7.7.3</ecNumber>
    </recommendedName>
    <alternativeName>
        <fullName evidence="9">Dephospho-CoA pyrophosphorylase</fullName>
    </alternativeName>
    <alternativeName>
        <fullName evidence="9">Pantetheine-phosphate adenylyltransferase</fullName>
        <shortName evidence="9">PPAT</shortName>
    </alternativeName>
</protein>
<comment type="subunit">
    <text evidence="9">Homohexamer.</text>
</comment>
<comment type="caution">
    <text evidence="11">The sequence shown here is derived from an EMBL/GenBank/DDBJ whole genome shotgun (WGS) entry which is preliminary data.</text>
</comment>
<dbReference type="RefSeq" id="WP_177503708.1">
    <property type="nucleotide sequence ID" value="NZ_JACSNR010000007.1"/>
</dbReference>
<keyword evidence="5 9" id="KW-0067">ATP-binding</keyword>
<evidence type="ECO:0000259" key="10">
    <source>
        <dbReference type="Pfam" id="PF01467"/>
    </source>
</evidence>
<keyword evidence="6 9" id="KW-0460">Magnesium</keyword>
<dbReference type="HAMAP" id="MF_00151">
    <property type="entry name" value="PPAT_bact"/>
    <property type="match status" value="1"/>
</dbReference>
<keyword evidence="12" id="KW-1185">Reference proteome</keyword>
<feature type="binding site" evidence="9">
    <location>
        <position position="43"/>
    </location>
    <ligand>
        <name>substrate</name>
    </ligand>
</feature>
<evidence type="ECO:0000256" key="5">
    <source>
        <dbReference type="ARBA" id="ARBA00022840"/>
    </source>
</evidence>
<feature type="binding site" evidence="9">
    <location>
        <begin position="11"/>
        <end position="12"/>
    </location>
    <ligand>
        <name>ATP</name>
        <dbReference type="ChEBI" id="CHEBI:30616"/>
    </ligand>
</feature>
<evidence type="ECO:0000313" key="12">
    <source>
        <dbReference type="Proteomes" id="UP000724149"/>
    </source>
</evidence>
<keyword evidence="1 9" id="KW-0963">Cytoplasm</keyword>
<feature type="binding site" evidence="9">
    <location>
        <position position="100"/>
    </location>
    <ligand>
        <name>ATP</name>
        <dbReference type="ChEBI" id="CHEBI:30616"/>
    </ligand>
</feature>
<accession>A0ABS2GND7</accession>
<comment type="pathway">
    <text evidence="9">Cofactor biosynthesis; coenzyme A biosynthesis; CoA from (R)-pantothenate: step 4/5.</text>
</comment>
<comment type="subcellular location">
    <subcellularLocation>
        <location evidence="9">Cytoplasm</location>
    </subcellularLocation>
</comment>
<sequence length="173" mass="19140">MNERIAICPGSFDPVTMGHLDIIRRASVLFDKVIVLVVVNPVKNTSFTPEERVELIRKSVEGIPNVEVDLYMGLLVDYVRSKGAVAIVKGLRAMSDFEYEFQMALINKKMLPYAETIFLTTAANYQYLSSSLVKNVATFGGDISDLVPRAIHDEVVARLGNADMAKLGKEALM</sequence>
<dbReference type="EMBL" id="JACSNR010000007">
    <property type="protein sequence ID" value="MBM6923633.1"/>
    <property type="molecule type" value="Genomic_DNA"/>
</dbReference>
<keyword evidence="7 9" id="KW-0173">Coenzyme A biosynthesis</keyword>
<feature type="binding site" evidence="9">
    <location>
        <position position="75"/>
    </location>
    <ligand>
        <name>substrate</name>
    </ligand>
</feature>
<evidence type="ECO:0000256" key="9">
    <source>
        <dbReference type="HAMAP-Rule" id="MF_00151"/>
    </source>
</evidence>
<dbReference type="Gene3D" id="3.40.50.620">
    <property type="entry name" value="HUPs"/>
    <property type="match status" value="1"/>
</dbReference>
<keyword evidence="2 9" id="KW-0808">Transferase</keyword>
<comment type="function">
    <text evidence="9">Reversibly transfers an adenylyl group from ATP to 4'-phosphopantetheine, yielding dephospho-CoA (dPCoA) and pyrophosphate.</text>
</comment>
<evidence type="ECO:0000256" key="7">
    <source>
        <dbReference type="ARBA" id="ARBA00022993"/>
    </source>
</evidence>
<reference evidence="11 12" key="1">
    <citation type="journal article" date="2021" name="Sci. Rep.">
        <title>The distribution of antibiotic resistance genes in chicken gut microbiota commensals.</title>
        <authorList>
            <person name="Juricova H."/>
            <person name="Matiasovicova J."/>
            <person name="Kubasova T."/>
            <person name="Cejkova D."/>
            <person name="Rychlik I."/>
        </authorList>
    </citation>
    <scope>NUCLEOTIDE SEQUENCE [LARGE SCALE GENOMIC DNA]</scope>
    <source>
        <strain evidence="11 12">An564</strain>
    </source>
</reference>
<dbReference type="PANTHER" id="PTHR21342:SF1">
    <property type="entry name" value="PHOSPHOPANTETHEINE ADENYLYLTRANSFERASE"/>
    <property type="match status" value="1"/>
</dbReference>
<keyword evidence="3 9" id="KW-0548">Nucleotidyltransferase</keyword>
<dbReference type="SUPFAM" id="SSF52374">
    <property type="entry name" value="Nucleotidylyl transferase"/>
    <property type="match status" value="1"/>
</dbReference>
<comment type="catalytic activity">
    <reaction evidence="8 9">
        <text>(R)-4'-phosphopantetheine + ATP + H(+) = 3'-dephospho-CoA + diphosphate</text>
        <dbReference type="Rhea" id="RHEA:19801"/>
        <dbReference type="ChEBI" id="CHEBI:15378"/>
        <dbReference type="ChEBI" id="CHEBI:30616"/>
        <dbReference type="ChEBI" id="CHEBI:33019"/>
        <dbReference type="ChEBI" id="CHEBI:57328"/>
        <dbReference type="ChEBI" id="CHEBI:61723"/>
        <dbReference type="EC" id="2.7.7.3"/>
    </reaction>
</comment>
<feature type="binding site" evidence="9">
    <location>
        <position position="19"/>
    </location>
    <ligand>
        <name>ATP</name>
        <dbReference type="ChEBI" id="CHEBI:30616"/>
    </ligand>
</feature>
<dbReference type="InterPro" id="IPR014729">
    <property type="entry name" value="Rossmann-like_a/b/a_fold"/>
</dbReference>
<dbReference type="CDD" id="cd02163">
    <property type="entry name" value="PPAT"/>
    <property type="match status" value="1"/>
</dbReference>
<evidence type="ECO:0000256" key="3">
    <source>
        <dbReference type="ARBA" id="ARBA00022695"/>
    </source>
</evidence>
<feature type="binding site" evidence="9">
    <location>
        <position position="11"/>
    </location>
    <ligand>
        <name>substrate</name>
    </ligand>
</feature>
<dbReference type="PRINTS" id="PR01020">
    <property type="entry name" value="LPSBIOSNTHSS"/>
</dbReference>
<comment type="cofactor">
    <cofactor evidence="9">
        <name>Mg(2+)</name>
        <dbReference type="ChEBI" id="CHEBI:18420"/>
    </cofactor>
</comment>
<comment type="similarity">
    <text evidence="9">Belongs to the bacterial CoaD family.</text>
</comment>
<dbReference type="InterPro" id="IPR001980">
    <property type="entry name" value="PPAT"/>
</dbReference>
<dbReference type="InterPro" id="IPR004821">
    <property type="entry name" value="Cyt_trans-like"/>
</dbReference>
<evidence type="ECO:0000256" key="6">
    <source>
        <dbReference type="ARBA" id="ARBA00022842"/>
    </source>
</evidence>
<dbReference type="NCBIfam" id="TIGR01510">
    <property type="entry name" value="coaD_prev_kdtB"/>
    <property type="match status" value="1"/>
</dbReference>
<evidence type="ECO:0000256" key="4">
    <source>
        <dbReference type="ARBA" id="ARBA00022741"/>
    </source>
</evidence>
<feature type="site" description="Transition state stabilizer" evidence="9">
    <location>
        <position position="19"/>
    </location>
</feature>
<feature type="binding site" evidence="9">
    <location>
        <begin position="125"/>
        <end position="131"/>
    </location>
    <ligand>
        <name>ATP</name>
        <dbReference type="ChEBI" id="CHEBI:30616"/>
    </ligand>
</feature>
<feature type="binding site" evidence="9">
    <location>
        <begin position="90"/>
        <end position="92"/>
    </location>
    <ligand>
        <name>ATP</name>
        <dbReference type="ChEBI" id="CHEBI:30616"/>
    </ligand>
</feature>
<dbReference type="Proteomes" id="UP000724149">
    <property type="component" value="Unassembled WGS sequence"/>
</dbReference>
<dbReference type="GO" id="GO:0004595">
    <property type="term" value="F:pantetheine-phosphate adenylyltransferase activity"/>
    <property type="evidence" value="ECO:0007669"/>
    <property type="project" value="UniProtKB-EC"/>
</dbReference>
<dbReference type="EC" id="2.7.7.3" evidence="9"/>
<evidence type="ECO:0000256" key="1">
    <source>
        <dbReference type="ARBA" id="ARBA00022490"/>
    </source>
</evidence>
<dbReference type="PANTHER" id="PTHR21342">
    <property type="entry name" value="PHOSPHOPANTETHEINE ADENYLYLTRANSFERASE"/>
    <property type="match status" value="1"/>
</dbReference>
<keyword evidence="4 9" id="KW-0547">Nucleotide-binding</keyword>
<evidence type="ECO:0000256" key="8">
    <source>
        <dbReference type="ARBA" id="ARBA00029346"/>
    </source>
</evidence>
<gene>
    <name evidence="9 11" type="primary">coaD</name>
    <name evidence="11" type="ORF">H9X81_08025</name>
</gene>
<dbReference type="NCBIfam" id="TIGR00125">
    <property type="entry name" value="cyt_tran_rel"/>
    <property type="match status" value="1"/>
</dbReference>
<dbReference type="Pfam" id="PF01467">
    <property type="entry name" value="CTP_transf_like"/>
    <property type="match status" value="1"/>
</dbReference>
<proteinExistence type="inferred from homology"/>
<name>A0ABS2GND7_9FIRM</name>
<feature type="binding site" evidence="9">
    <location>
        <position position="89"/>
    </location>
    <ligand>
        <name>substrate</name>
    </ligand>
</feature>